<evidence type="ECO:0000259" key="2">
    <source>
        <dbReference type="Pfam" id="PF14062"/>
    </source>
</evidence>
<dbReference type="Pfam" id="PF14062">
    <property type="entry name" value="DUF4253"/>
    <property type="match status" value="1"/>
</dbReference>
<evidence type="ECO:0000313" key="3">
    <source>
        <dbReference type="EMBL" id="GCD42366.1"/>
    </source>
</evidence>
<accession>A0A401VZ80</accession>
<evidence type="ECO:0000256" key="1">
    <source>
        <dbReference type="SAM" id="MobiDB-lite"/>
    </source>
</evidence>
<feature type="domain" description="DUF4253" evidence="2">
    <location>
        <begin position="167"/>
        <end position="276"/>
    </location>
</feature>
<evidence type="ECO:0000313" key="4">
    <source>
        <dbReference type="Proteomes" id="UP000286746"/>
    </source>
</evidence>
<keyword evidence="4" id="KW-1185">Reference proteome</keyword>
<dbReference type="Proteomes" id="UP000286746">
    <property type="component" value="Unassembled WGS sequence"/>
</dbReference>
<dbReference type="InterPro" id="IPR025349">
    <property type="entry name" value="DUF4253"/>
</dbReference>
<dbReference type="RefSeq" id="WP_125053757.1">
    <property type="nucleotide sequence ID" value="NZ_BHZD01000001.1"/>
</dbReference>
<feature type="region of interest" description="Disordered" evidence="1">
    <location>
        <begin position="109"/>
        <end position="144"/>
    </location>
</feature>
<comment type="caution">
    <text evidence="3">The sequence shown here is derived from an EMBL/GenBank/DDBJ whole genome shotgun (WGS) entry which is preliminary data.</text>
</comment>
<proteinExistence type="predicted"/>
<name>A0A401VZ80_STREY</name>
<organism evidence="3 4">
    <name type="scientific">Streptomyces paromomycinus</name>
    <name type="common">Streptomyces rimosus subsp. paromomycinus</name>
    <dbReference type="NCBI Taxonomy" id="92743"/>
    <lineage>
        <taxon>Bacteria</taxon>
        <taxon>Bacillati</taxon>
        <taxon>Actinomycetota</taxon>
        <taxon>Actinomycetes</taxon>
        <taxon>Kitasatosporales</taxon>
        <taxon>Streptomycetaceae</taxon>
        <taxon>Streptomyces</taxon>
    </lineage>
</organism>
<reference evidence="3 4" key="1">
    <citation type="submission" date="2018-11" db="EMBL/GenBank/DDBJ databases">
        <title>Whole genome sequence of Streptomyces paromomycinus NBRC 15454(T).</title>
        <authorList>
            <person name="Komaki H."/>
            <person name="Tamura T."/>
        </authorList>
    </citation>
    <scope>NUCLEOTIDE SEQUENCE [LARGE SCALE GENOMIC DNA]</scope>
    <source>
        <strain evidence="3 4">NBRC 15454</strain>
    </source>
</reference>
<sequence length="276" mass="29016">MNTELLGPPADTALPPGRLITSDEGDGDVAPLWLSDGAAPAGLWARLCAEHAVTGWWPLLLDSLDPGDDEYRPWASGELYPQDMSSPQAHSPAGLLATWWGKHAHDSLAQDGEEGEGEQSPDGSPAATAPFGLSWPGCAPGREPAADPEAAAVAFARLFAARRPHVRLGLVAAGSGADALTAVGWSGPMNYDNDTAKYSAVVGGWERRFGARVVAVGFSTLHLSVAAPPTDKEDALLIAAEHFAACPDLLWQGCHPSLDSYAEGLIGAGHWELWWD</sequence>
<dbReference type="AlphaFoldDB" id="A0A401VZ80"/>
<dbReference type="EMBL" id="BHZD01000001">
    <property type="protein sequence ID" value="GCD42366.1"/>
    <property type="molecule type" value="Genomic_DNA"/>
</dbReference>
<protein>
    <recommendedName>
        <fullName evidence="2">DUF4253 domain-containing protein</fullName>
    </recommendedName>
</protein>
<gene>
    <name evidence="3" type="ORF">GKJPGBOP_02026</name>
</gene>